<dbReference type="Proteomes" id="UP000030104">
    <property type="component" value="Unassembled WGS sequence"/>
</dbReference>
<dbReference type="STRING" id="40296.A0A0A2L2J3"/>
<accession>A0A0A2L2J3</accession>
<evidence type="ECO:0000256" key="1">
    <source>
        <dbReference type="SAM" id="Phobius"/>
    </source>
</evidence>
<keyword evidence="1" id="KW-0472">Membrane</keyword>
<protein>
    <submittedName>
        <fullName evidence="2">Uncharacterized protein</fullName>
    </submittedName>
</protein>
<dbReference type="AlphaFoldDB" id="A0A0A2L2J3"/>
<keyword evidence="1" id="KW-0812">Transmembrane</keyword>
<dbReference type="HOGENOM" id="CLU_1960318_0_0_1"/>
<keyword evidence="1" id="KW-1133">Transmembrane helix</keyword>
<reference evidence="2 3" key="1">
    <citation type="journal article" date="2015" name="Mol. Plant Microbe Interact.">
        <title>Genome, transcriptome, and functional analyses of Penicillium expansum provide new insights into secondary metabolism and pathogenicity.</title>
        <authorList>
            <person name="Ballester A.R."/>
            <person name="Marcet-Houben M."/>
            <person name="Levin E."/>
            <person name="Sela N."/>
            <person name="Selma-Lazaro C."/>
            <person name="Carmona L."/>
            <person name="Wisniewski M."/>
            <person name="Droby S."/>
            <person name="Gonzalez-Candelas L."/>
            <person name="Gabaldon T."/>
        </authorList>
    </citation>
    <scope>NUCLEOTIDE SEQUENCE [LARGE SCALE GENOMIC DNA]</scope>
    <source>
        <strain evidence="2 3">PHI-1</strain>
    </source>
</reference>
<evidence type="ECO:0000313" key="2">
    <source>
        <dbReference type="EMBL" id="KGO73396.1"/>
    </source>
</evidence>
<organism evidence="2 3">
    <name type="scientific">Penicillium italicum</name>
    <name type="common">Blue mold</name>
    <dbReference type="NCBI Taxonomy" id="40296"/>
    <lineage>
        <taxon>Eukaryota</taxon>
        <taxon>Fungi</taxon>
        <taxon>Dikarya</taxon>
        <taxon>Ascomycota</taxon>
        <taxon>Pezizomycotina</taxon>
        <taxon>Eurotiomycetes</taxon>
        <taxon>Eurotiomycetidae</taxon>
        <taxon>Eurotiales</taxon>
        <taxon>Aspergillaceae</taxon>
        <taxon>Penicillium</taxon>
    </lineage>
</organism>
<dbReference type="OMA" id="DHFWDSH"/>
<feature type="transmembrane region" description="Helical" evidence="1">
    <location>
        <begin position="30"/>
        <end position="51"/>
    </location>
</feature>
<comment type="caution">
    <text evidence="2">The sequence shown here is derived from an EMBL/GenBank/DDBJ whole genome shotgun (WGS) entry which is preliminary data.</text>
</comment>
<keyword evidence="3" id="KW-1185">Reference proteome</keyword>
<dbReference type="EMBL" id="JQGA01000827">
    <property type="protein sequence ID" value="KGO73396.1"/>
    <property type="molecule type" value="Genomic_DNA"/>
</dbReference>
<evidence type="ECO:0000313" key="3">
    <source>
        <dbReference type="Proteomes" id="UP000030104"/>
    </source>
</evidence>
<dbReference type="OrthoDB" id="10292874at2759"/>
<sequence length="128" mass="14405">MNQTPLVRGAPGFQCDHFWDSHNAWLSPCALPYLACIPAIIVLLIASSHLLEYFCQQWRPNWTVPFVSEQHDTQELPLDQPKLSLRWTVSLLIFSATGLVAETVQLVPPRIDASAFVLVLSWVSSPHL</sequence>
<gene>
    <name evidence="2" type="ORF">PITC_085340</name>
</gene>
<name>A0A0A2L2J3_PENIT</name>
<proteinExistence type="predicted"/>
<dbReference type="PhylomeDB" id="A0A0A2L2J3"/>